<dbReference type="AlphaFoldDB" id="A0A8X8BCK6"/>
<accession>A0A8X8BCK6</accession>
<organism evidence="3 4">
    <name type="scientific">Brassica carinata</name>
    <name type="common">Ethiopian mustard</name>
    <name type="synonym">Abyssinian cabbage</name>
    <dbReference type="NCBI Taxonomy" id="52824"/>
    <lineage>
        <taxon>Eukaryota</taxon>
        <taxon>Viridiplantae</taxon>
        <taxon>Streptophyta</taxon>
        <taxon>Embryophyta</taxon>
        <taxon>Tracheophyta</taxon>
        <taxon>Spermatophyta</taxon>
        <taxon>Magnoliopsida</taxon>
        <taxon>eudicotyledons</taxon>
        <taxon>Gunneridae</taxon>
        <taxon>Pentapetalae</taxon>
        <taxon>rosids</taxon>
        <taxon>malvids</taxon>
        <taxon>Brassicales</taxon>
        <taxon>Brassicaceae</taxon>
        <taxon>Brassiceae</taxon>
        <taxon>Brassica</taxon>
    </lineage>
</organism>
<evidence type="ECO:0000256" key="2">
    <source>
        <dbReference type="SAM" id="Phobius"/>
    </source>
</evidence>
<feature type="transmembrane region" description="Helical" evidence="2">
    <location>
        <begin position="101"/>
        <end position="121"/>
    </location>
</feature>
<proteinExistence type="predicted"/>
<keyword evidence="2" id="KW-0812">Transmembrane</keyword>
<evidence type="ECO:0000313" key="4">
    <source>
        <dbReference type="Proteomes" id="UP000886595"/>
    </source>
</evidence>
<protein>
    <submittedName>
        <fullName evidence="3">Uncharacterized protein</fullName>
    </submittedName>
</protein>
<comment type="caution">
    <text evidence="3">The sequence shown here is derived from an EMBL/GenBank/DDBJ whole genome shotgun (WGS) entry which is preliminary data.</text>
</comment>
<sequence length="123" mass="13587">MGNITQESNVDCFDPSQDKQFDNPSVFSTPMTSFRPEILKRPFLTDIDDPEVRSSRPTASLMGTGVGTNSTTIFSSMEEVSFHIMVNLEIARVEKEMKQKLKIATVAMVVVGAIVGIWNSLTV</sequence>
<keyword evidence="2" id="KW-0472">Membrane</keyword>
<dbReference type="Proteomes" id="UP000886595">
    <property type="component" value="Unassembled WGS sequence"/>
</dbReference>
<reference evidence="3 4" key="1">
    <citation type="submission" date="2020-02" db="EMBL/GenBank/DDBJ databases">
        <authorList>
            <person name="Ma Q."/>
            <person name="Huang Y."/>
            <person name="Song X."/>
            <person name="Pei D."/>
        </authorList>
    </citation>
    <scope>NUCLEOTIDE SEQUENCE [LARGE SCALE GENOMIC DNA]</scope>
    <source>
        <strain evidence="3">Sxm20200214</strain>
        <tissue evidence="3">Leaf</tissue>
    </source>
</reference>
<keyword evidence="2" id="KW-1133">Transmembrane helix</keyword>
<evidence type="ECO:0000256" key="1">
    <source>
        <dbReference type="SAM" id="MobiDB-lite"/>
    </source>
</evidence>
<feature type="region of interest" description="Disordered" evidence="1">
    <location>
        <begin position="1"/>
        <end position="29"/>
    </location>
</feature>
<evidence type="ECO:0000313" key="3">
    <source>
        <dbReference type="EMBL" id="KAG2330115.1"/>
    </source>
</evidence>
<gene>
    <name evidence="3" type="ORF">Bca52824_001295</name>
</gene>
<keyword evidence="4" id="KW-1185">Reference proteome</keyword>
<dbReference type="EMBL" id="JAAMPC010000001">
    <property type="protein sequence ID" value="KAG2330115.1"/>
    <property type="molecule type" value="Genomic_DNA"/>
</dbReference>
<name>A0A8X8BCK6_BRACI</name>